<comment type="subcellular location">
    <subcellularLocation>
        <location evidence="1">Cell membrane</location>
        <topology evidence="1">Multi-pass membrane protein</topology>
    </subcellularLocation>
</comment>
<proteinExistence type="predicted"/>
<dbReference type="RefSeq" id="WP_236706236.1">
    <property type="nucleotide sequence ID" value="NZ_JYFN01000001.1"/>
</dbReference>
<organism evidence="7 8">
    <name type="scientific">Frankia torreyi</name>
    <dbReference type="NCBI Taxonomy" id="1856"/>
    <lineage>
        <taxon>Bacteria</taxon>
        <taxon>Bacillati</taxon>
        <taxon>Actinomycetota</taxon>
        <taxon>Actinomycetes</taxon>
        <taxon>Frankiales</taxon>
        <taxon>Frankiaceae</taxon>
        <taxon>Frankia</taxon>
    </lineage>
</organism>
<reference evidence="7 8" key="2">
    <citation type="journal article" date="2016" name="Genome Announc.">
        <title>Permanent Draft Genome Sequences for Two Variants of Frankia sp. Strain CpI1, the First Frankia Strain Isolated from Root Nodules of Comptonia peregrina.</title>
        <authorList>
            <person name="Oshone R."/>
            <person name="Hurst S.G.IV."/>
            <person name="Abebe-Akele F."/>
            <person name="Simpson S."/>
            <person name="Morris K."/>
            <person name="Thomas W.K."/>
            <person name="Tisa L.S."/>
        </authorList>
    </citation>
    <scope>NUCLEOTIDE SEQUENCE [LARGE SCALE GENOMIC DNA]</scope>
    <source>
        <strain evidence="8">CpI1-S</strain>
    </source>
</reference>
<dbReference type="InterPro" id="IPR050833">
    <property type="entry name" value="Poly_Biosynth_Transport"/>
</dbReference>
<keyword evidence="5 6" id="KW-0472">Membrane</keyword>
<evidence type="ECO:0000256" key="3">
    <source>
        <dbReference type="ARBA" id="ARBA00022692"/>
    </source>
</evidence>
<name>A0A0D8BN40_9ACTN</name>
<keyword evidence="4 6" id="KW-1133">Transmembrane helix</keyword>
<keyword evidence="3 6" id="KW-0812">Transmembrane</keyword>
<protein>
    <submittedName>
        <fullName evidence="7">Membrane protein involved in the export of O-antigen and teichoic acid</fullName>
    </submittedName>
</protein>
<evidence type="ECO:0000313" key="8">
    <source>
        <dbReference type="Proteomes" id="UP000032545"/>
    </source>
</evidence>
<dbReference type="Proteomes" id="UP000032545">
    <property type="component" value="Unassembled WGS sequence"/>
</dbReference>
<evidence type="ECO:0000256" key="4">
    <source>
        <dbReference type="ARBA" id="ARBA00022989"/>
    </source>
</evidence>
<dbReference type="AlphaFoldDB" id="A0A0D8BN40"/>
<evidence type="ECO:0000256" key="2">
    <source>
        <dbReference type="ARBA" id="ARBA00022475"/>
    </source>
</evidence>
<dbReference type="InterPro" id="IPR002797">
    <property type="entry name" value="Polysacc_synth"/>
</dbReference>
<accession>A0A0D8BN40</accession>
<feature type="transmembrane region" description="Helical" evidence="6">
    <location>
        <begin position="83"/>
        <end position="107"/>
    </location>
</feature>
<feature type="transmembrane region" description="Helical" evidence="6">
    <location>
        <begin position="293"/>
        <end position="315"/>
    </location>
</feature>
<evidence type="ECO:0000256" key="1">
    <source>
        <dbReference type="ARBA" id="ARBA00004651"/>
    </source>
</evidence>
<dbReference type="EMBL" id="JYFN01000001">
    <property type="protein sequence ID" value="KJE25623.1"/>
    <property type="molecule type" value="Genomic_DNA"/>
</dbReference>
<feature type="transmembrane region" description="Helical" evidence="6">
    <location>
        <begin position="119"/>
        <end position="140"/>
    </location>
</feature>
<feature type="transmembrane region" description="Helical" evidence="6">
    <location>
        <begin position="366"/>
        <end position="385"/>
    </location>
</feature>
<feature type="transmembrane region" description="Helical" evidence="6">
    <location>
        <begin position="43"/>
        <end position="71"/>
    </location>
</feature>
<feature type="transmembrane region" description="Helical" evidence="6">
    <location>
        <begin position="214"/>
        <end position="239"/>
    </location>
</feature>
<feature type="transmembrane region" description="Helical" evidence="6">
    <location>
        <begin position="327"/>
        <end position="346"/>
    </location>
</feature>
<dbReference type="PANTHER" id="PTHR30250:SF11">
    <property type="entry name" value="O-ANTIGEN TRANSPORTER-RELATED"/>
    <property type="match status" value="1"/>
</dbReference>
<feature type="transmembrane region" description="Helical" evidence="6">
    <location>
        <begin position="15"/>
        <end position="36"/>
    </location>
</feature>
<feature type="transmembrane region" description="Helical" evidence="6">
    <location>
        <begin position="245"/>
        <end position="266"/>
    </location>
</feature>
<sequence length="445" mass="45808">MERDRGYLAGVRASAATSLTVTVVGAGMSVLLARLLGPAGRGAYAVVTSYALAAAAVGECGLTAAICFFVARDPRRAPDVVRTGGALLLALGAVVGVSGFFAASLVLPHDHAAATAFRVVFAAQPIIFVSACWVFALQATRLAMWNLTRAVQPLLHLAGIGVLAATVGLTLGATVACLLVSITVQAALAALLWRLDVPDRGRIRRREAHRLLRYGAGVFLSTLPYLLSTKLDILLLALLVEPAKVGYYAVAVSMSLVSQPICVAFGNVAMPRLARQGGAADADRTPTSSRRTAMIAVGASLACGIVVIGAMSALAPLVVPLVLGARYAPSVHLLWLLAPGAALLGCNRVTDDVLRGLDRALTVARCEGVGSVLTVVGLAVLVPVLGIEGAAIASSVAYTASFLLLFRAVLRAVDVSARTVPARAYGLLVARAAGMRRPMPLGGGR</sequence>
<feature type="transmembrane region" description="Helical" evidence="6">
    <location>
        <begin position="391"/>
        <end position="410"/>
    </location>
</feature>
<reference evidence="8" key="1">
    <citation type="submission" date="2015-02" db="EMBL/GenBank/DDBJ databases">
        <title>Draft Genome of Frankia sp. CpI1-S.</title>
        <authorList>
            <person name="Oshone R.T."/>
            <person name="Ngom M."/>
            <person name="Ghodhbane-Gtari F."/>
            <person name="Gtari M."/>
            <person name="Morris K."/>
            <person name="Thomas K."/>
            <person name="Sen A."/>
            <person name="Tisa L.S."/>
        </authorList>
    </citation>
    <scope>NUCLEOTIDE SEQUENCE [LARGE SCALE GENOMIC DNA]</scope>
    <source>
        <strain evidence="8">CpI1-S</strain>
    </source>
</reference>
<keyword evidence="8" id="KW-1185">Reference proteome</keyword>
<dbReference type="GO" id="GO:0005886">
    <property type="term" value="C:plasma membrane"/>
    <property type="evidence" value="ECO:0007669"/>
    <property type="project" value="UniProtKB-SubCell"/>
</dbReference>
<evidence type="ECO:0000256" key="6">
    <source>
        <dbReference type="SAM" id="Phobius"/>
    </source>
</evidence>
<evidence type="ECO:0000313" key="7">
    <source>
        <dbReference type="EMBL" id="KJE25623.1"/>
    </source>
</evidence>
<dbReference type="PATRIC" id="fig|1502723.3.peg.264"/>
<comment type="caution">
    <text evidence="7">The sequence shown here is derived from an EMBL/GenBank/DDBJ whole genome shotgun (WGS) entry which is preliminary data.</text>
</comment>
<dbReference type="PANTHER" id="PTHR30250">
    <property type="entry name" value="PST FAMILY PREDICTED COLANIC ACID TRANSPORTER"/>
    <property type="match status" value="1"/>
</dbReference>
<keyword evidence="2" id="KW-1003">Cell membrane</keyword>
<dbReference type="Pfam" id="PF01943">
    <property type="entry name" value="Polysacc_synt"/>
    <property type="match status" value="1"/>
</dbReference>
<feature type="transmembrane region" description="Helical" evidence="6">
    <location>
        <begin position="160"/>
        <end position="193"/>
    </location>
</feature>
<gene>
    <name evidence="7" type="ORF">FF36_00239</name>
</gene>
<evidence type="ECO:0000256" key="5">
    <source>
        <dbReference type="ARBA" id="ARBA00023136"/>
    </source>
</evidence>